<protein>
    <submittedName>
        <fullName evidence="1">Uncharacterized protein</fullName>
    </submittedName>
</protein>
<evidence type="ECO:0000313" key="1">
    <source>
        <dbReference type="EMBL" id="KAK8763217.1"/>
    </source>
</evidence>
<dbReference type="EMBL" id="JARKHS020029531">
    <property type="protein sequence ID" value="KAK8763217.1"/>
    <property type="molecule type" value="Genomic_DNA"/>
</dbReference>
<organism evidence="1 2">
    <name type="scientific">Amblyomma americanum</name>
    <name type="common">Lone star tick</name>
    <dbReference type="NCBI Taxonomy" id="6943"/>
    <lineage>
        <taxon>Eukaryota</taxon>
        <taxon>Metazoa</taxon>
        <taxon>Ecdysozoa</taxon>
        <taxon>Arthropoda</taxon>
        <taxon>Chelicerata</taxon>
        <taxon>Arachnida</taxon>
        <taxon>Acari</taxon>
        <taxon>Parasitiformes</taxon>
        <taxon>Ixodida</taxon>
        <taxon>Ixodoidea</taxon>
        <taxon>Ixodidae</taxon>
        <taxon>Amblyomminae</taxon>
        <taxon>Amblyomma</taxon>
    </lineage>
</organism>
<keyword evidence="2" id="KW-1185">Reference proteome</keyword>
<dbReference type="AlphaFoldDB" id="A0AAQ4DL77"/>
<accession>A0AAQ4DL77</accession>
<reference evidence="1 2" key="1">
    <citation type="journal article" date="2023" name="Arcadia Sci">
        <title>De novo assembly of a long-read Amblyomma americanum tick genome.</title>
        <authorList>
            <person name="Chou S."/>
            <person name="Poskanzer K.E."/>
            <person name="Rollins M."/>
            <person name="Thuy-Boun P.S."/>
        </authorList>
    </citation>
    <scope>NUCLEOTIDE SEQUENCE [LARGE SCALE GENOMIC DNA]</scope>
    <source>
        <strain evidence="1">F_SG_1</strain>
        <tissue evidence="1">Salivary glands</tissue>
    </source>
</reference>
<gene>
    <name evidence="1" type="ORF">V5799_034179</name>
</gene>
<sequence>MAAIRDLDLITSRLHCDLCRYCNACAFAAGTPLRELPLSACTSSAGESTSALSGLNLSAALLWPIAAESTLVTEPFHHSFGTMAWHHACGYEFQFPYHGSQICGSWDGAKCRCQFTDSR</sequence>
<evidence type="ECO:0000313" key="2">
    <source>
        <dbReference type="Proteomes" id="UP001321473"/>
    </source>
</evidence>
<comment type="caution">
    <text evidence="1">The sequence shown here is derived from an EMBL/GenBank/DDBJ whole genome shotgun (WGS) entry which is preliminary data.</text>
</comment>
<dbReference type="Proteomes" id="UP001321473">
    <property type="component" value="Unassembled WGS sequence"/>
</dbReference>
<proteinExistence type="predicted"/>
<name>A0AAQ4DL77_AMBAM</name>